<dbReference type="RefSeq" id="WP_195520927.1">
    <property type="nucleotide sequence ID" value="NZ_JADMRH010000009.1"/>
</dbReference>
<dbReference type="Proteomes" id="UP001212741">
    <property type="component" value="Unassembled WGS sequence"/>
</dbReference>
<gene>
    <name evidence="1" type="ORF">PMW86_03435</name>
</gene>
<sequence length="194" mass="21789">MIDRKQFLGLMAGAPILMRAGMAEAVELPDARKRLTLVVDTVVRDENGNEKTRTRSRETIFTPESEIVSADAMAGDVITIQRESDETLPLLAKIELTVAYFNDKTEIEIRSGKYSIVQTDPLVMYANAWYALMQKDKYVMNNFTESEASYETGWGPTPYDAEKDKWTCGSGMGATITDFINDSTYSFAIDCYIE</sequence>
<dbReference type="AlphaFoldDB" id="A0AAW6AKV5"/>
<protein>
    <submittedName>
        <fullName evidence="1">Uncharacterized protein</fullName>
    </submittedName>
</protein>
<proteinExistence type="predicted"/>
<organism evidence="1 2">
    <name type="scientific">Collinsella aerofaciens</name>
    <dbReference type="NCBI Taxonomy" id="74426"/>
    <lineage>
        <taxon>Bacteria</taxon>
        <taxon>Bacillati</taxon>
        <taxon>Actinomycetota</taxon>
        <taxon>Coriobacteriia</taxon>
        <taxon>Coriobacteriales</taxon>
        <taxon>Coriobacteriaceae</taxon>
        <taxon>Collinsella</taxon>
    </lineage>
</organism>
<evidence type="ECO:0000313" key="1">
    <source>
        <dbReference type="EMBL" id="MDB1838646.1"/>
    </source>
</evidence>
<comment type="caution">
    <text evidence="1">The sequence shown here is derived from an EMBL/GenBank/DDBJ whole genome shotgun (WGS) entry which is preliminary data.</text>
</comment>
<accession>A0AAW6AKV5</accession>
<reference evidence="1" key="1">
    <citation type="submission" date="2023-01" db="EMBL/GenBank/DDBJ databases">
        <title>Human gut microbiome strain richness.</title>
        <authorList>
            <person name="Chen-Liaw A."/>
        </authorList>
    </citation>
    <scope>NUCLEOTIDE SEQUENCE</scope>
    <source>
        <strain evidence="1">D54st1_D6_D54t1_190329</strain>
    </source>
</reference>
<name>A0AAW6AKV5_9ACTN</name>
<dbReference type="EMBL" id="JAQLEC010000008">
    <property type="protein sequence ID" value="MDB1838646.1"/>
    <property type="molecule type" value="Genomic_DNA"/>
</dbReference>
<evidence type="ECO:0000313" key="2">
    <source>
        <dbReference type="Proteomes" id="UP001212741"/>
    </source>
</evidence>